<sequence>MGFELGSVLMNLGMFSTSDHSSVVSMNLFVALLCACIVLGHLLEEYRWMNESITALALGLCTGIIILLTTRGKSSHILVFSEDLFFIYLLPPIIFNAGFQVKKKQFFRNFMTIMLFGAIGTLISFGIISLGAIHFFKKMKIGSLDIGDYLALGAIFSATDSVCTLQVLNQDETPLLYSLVFGEGVVNDATSVVLFNAIQSFDLSHIDSSIALQFIGNFLYLFITSTMLGVIAGLLSAYIIKKLYFGRHSTDREVAIMILMAYLSYMLAELFYLSAILTVFFCGIVMSHYTWHNVTESSRVTTKHAFATLSFVAEIFIFLYVGMDALDIEKWRFVSDSPGKSIGVSSILLGLVLVGRAAFVFPLSFLSNLTKKSSSEKIELKQQVTIWWAGLMRGAVSMALAYNQFTRAGHTQLRGNAIMITSTISVVLFSTVVRHLSSLWLQSI</sequence>
<feature type="transmembrane region" description="Helical" evidence="13">
    <location>
        <begin position="347"/>
        <end position="366"/>
    </location>
</feature>
<keyword evidence="8" id="KW-0406">Ion transport</keyword>
<feature type="transmembrane region" description="Helical" evidence="13">
    <location>
        <begin position="55"/>
        <end position="72"/>
    </location>
</feature>
<comment type="subcellular location">
    <subcellularLocation>
        <location evidence="1">Membrane</location>
        <topology evidence="1">Multi-pass membrane protein</topology>
    </subcellularLocation>
</comment>
<evidence type="ECO:0000256" key="1">
    <source>
        <dbReference type="ARBA" id="ARBA00004141"/>
    </source>
</evidence>
<evidence type="ECO:0000256" key="4">
    <source>
        <dbReference type="ARBA" id="ARBA00022692"/>
    </source>
</evidence>
<comment type="catalytic activity">
    <reaction evidence="12">
        <text>K(+)(in) + H(+)(out) = K(+)(out) + H(+)(in)</text>
        <dbReference type="Rhea" id="RHEA:29467"/>
        <dbReference type="ChEBI" id="CHEBI:15378"/>
        <dbReference type="ChEBI" id="CHEBI:29103"/>
    </reaction>
</comment>
<protein>
    <recommendedName>
        <fullName evidence="14">Cation/H+ exchanger transmembrane domain-containing protein</fullName>
    </recommendedName>
</protein>
<keyword evidence="9 13" id="KW-0472">Membrane</keyword>
<name>A0AA39DW96_VITRO</name>
<evidence type="ECO:0000256" key="7">
    <source>
        <dbReference type="ARBA" id="ARBA00023053"/>
    </source>
</evidence>
<accession>A0AA39DW96</accession>
<dbReference type="GO" id="GO:0015386">
    <property type="term" value="F:potassium:proton antiporter activity"/>
    <property type="evidence" value="ECO:0007669"/>
    <property type="project" value="TreeGrafter"/>
</dbReference>
<evidence type="ECO:0000313" key="15">
    <source>
        <dbReference type="EMBL" id="KAJ9700121.1"/>
    </source>
</evidence>
<dbReference type="InterPro" id="IPR018422">
    <property type="entry name" value="Cation/H_exchanger_CPA1"/>
</dbReference>
<evidence type="ECO:0000256" key="12">
    <source>
        <dbReference type="ARBA" id="ARBA00047912"/>
    </source>
</evidence>
<feature type="transmembrane region" description="Helical" evidence="13">
    <location>
        <begin position="417"/>
        <end position="436"/>
    </location>
</feature>
<evidence type="ECO:0000256" key="8">
    <source>
        <dbReference type="ARBA" id="ARBA00023065"/>
    </source>
</evidence>
<feature type="transmembrane region" description="Helical" evidence="13">
    <location>
        <begin position="113"/>
        <end position="137"/>
    </location>
</feature>
<evidence type="ECO:0000256" key="2">
    <source>
        <dbReference type="ARBA" id="ARBA00022448"/>
    </source>
</evidence>
<dbReference type="Gene3D" id="6.10.140.1330">
    <property type="match status" value="1"/>
</dbReference>
<keyword evidence="7" id="KW-0915">Sodium</keyword>
<dbReference type="Proteomes" id="UP001168098">
    <property type="component" value="Unassembled WGS sequence"/>
</dbReference>
<evidence type="ECO:0000256" key="9">
    <source>
        <dbReference type="ARBA" id="ARBA00023136"/>
    </source>
</evidence>
<dbReference type="GO" id="GO:0005886">
    <property type="term" value="C:plasma membrane"/>
    <property type="evidence" value="ECO:0007669"/>
    <property type="project" value="TreeGrafter"/>
</dbReference>
<feature type="transmembrane region" description="Helical" evidence="13">
    <location>
        <begin position="218"/>
        <end position="240"/>
    </location>
</feature>
<dbReference type="GO" id="GO:0015385">
    <property type="term" value="F:sodium:proton antiporter activity"/>
    <property type="evidence" value="ECO:0007669"/>
    <property type="project" value="InterPro"/>
</dbReference>
<keyword evidence="16" id="KW-1185">Reference proteome</keyword>
<feature type="transmembrane region" description="Helical" evidence="13">
    <location>
        <begin position="261"/>
        <end position="286"/>
    </location>
</feature>
<dbReference type="PANTHER" id="PTHR10110:SF159">
    <property type="entry name" value="SODIUM_HYDROGEN EXCHANGER 3"/>
    <property type="match status" value="1"/>
</dbReference>
<dbReference type="GO" id="GO:0098719">
    <property type="term" value="P:sodium ion import across plasma membrane"/>
    <property type="evidence" value="ECO:0007669"/>
    <property type="project" value="TreeGrafter"/>
</dbReference>
<feature type="transmembrane region" description="Helical" evidence="13">
    <location>
        <begin position="306"/>
        <end position="326"/>
    </location>
</feature>
<evidence type="ECO:0000313" key="16">
    <source>
        <dbReference type="Proteomes" id="UP001168098"/>
    </source>
</evidence>
<dbReference type="InterPro" id="IPR004709">
    <property type="entry name" value="NaH_exchanger"/>
</dbReference>
<evidence type="ECO:0000256" key="6">
    <source>
        <dbReference type="ARBA" id="ARBA00022989"/>
    </source>
</evidence>
<evidence type="ECO:0000259" key="14">
    <source>
        <dbReference type="Pfam" id="PF00999"/>
    </source>
</evidence>
<reference evidence="15 16" key="1">
    <citation type="journal article" date="2023" name="BMC Biotechnol.">
        <title>Vitis rotundifolia cv Carlos genome sequencing.</title>
        <authorList>
            <person name="Huff M."/>
            <person name="Hulse-Kemp A."/>
            <person name="Scheffler B."/>
            <person name="Youngblood R."/>
            <person name="Simpson S."/>
            <person name="Babiker E."/>
            <person name="Staton M."/>
        </authorList>
    </citation>
    <scope>NUCLEOTIDE SEQUENCE [LARGE SCALE GENOMIC DNA]</scope>
    <source>
        <tissue evidence="15">Leaf</tissue>
    </source>
</reference>
<dbReference type="PRINTS" id="PR01084">
    <property type="entry name" value="NAHEXCHNGR"/>
</dbReference>
<feature type="transmembrane region" description="Helical" evidence="13">
    <location>
        <begin position="20"/>
        <end position="43"/>
    </location>
</feature>
<keyword evidence="2" id="KW-0813">Transport</keyword>
<evidence type="ECO:0000256" key="5">
    <source>
        <dbReference type="ARBA" id="ARBA00022958"/>
    </source>
</evidence>
<dbReference type="GO" id="GO:0051453">
    <property type="term" value="P:regulation of intracellular pH"/>
    <property type="evidence" value="ECO:0007669"/>
    <property type="project" value="TreeGrafter"/>
</dbReference>
<feature type="transmembrane region" description="Helical" evidence="13">
    <location>
        <begin position="84"/>
        <end position="101"/>
    </location>
</feature>
<evidence type="ECO:0000256" key="11">
    <source>
        <dbReference type="ARBA" id="ARBA00047524"/>
    </source>
</evidence>
<feature type="domain" description="Cation/H+ exchanger transmembrane" evidence="14">
    <location>
        <begin position="32"/>
        <end position="433"/>
    </location>
</feature>
<comment type="caution">
    <text evidence="15">The sequence shown here is derived from an EMBL/GenBank/DDBJ whole genome shotgun (WGS) entry which is preliminary data.</text>
</comment>
<keyword evidence="10" id="KW-0739">Sodium transport</keyword>
<evidence type="ECO:0000256" key="3">
    <source>
        <dbReference type="ARBA" id="ARBA00022538"/>
    </source>
</evidence>
<keyword evidence="5" id="KW-0630">Potassium</keyword>
<keyword evidence="3" id="KW-0633">Potassium transport</keyword>
<dbReference type="AlphaFoldDB" id="A0AA39DW96"/>
<keyword evidence="6 13" id="KW-1133">Transmembrane helix</keyword>
<keyword evidence="4 13" id="KW-0812">Transmembrane</keyword>
<feature type="transmembrane region" description="Helical" evidence="13">
    <location>
        <begin position="386"/>
        <end position="405"/>
    </location>
</feature>
<dbReference type="EMBL" id="JARBHA010000005">
    <property type="protein sequence ID" value="KAJ9700121.1"/>
    <property type="molecule type" value="Genomic_DNA"/>
</dbReference>
<dbReference type="PANTHER" id="PTHR10110">
    <property type="entry name" value="SODIUM/HYDROGEN EXCHANGER"/>
    <property type="match status" value="1"/>
</dbReference>
<evidence type="ECO:0000256" key="10">
    <source>
        <dbReference type="ARBA" id="ARBA00023201"/>
    </source>
</evidence>
<dbReference type="Pfam" id="PF00999">
    <property type="entry name" value="Na_H_Exchanger"/>
    <property type="match status" value="1"/>
</dbReference>
<proteinExistence type="predicted"/>
<organism evidence="15 16">
    <name type="scientific">Vitis rotundifolia</name>
    <name type="common">Muscadine grape</name>
    <dbReference type="NCBI Taxonomy" id="103349"/>
    <lineage>
        <taxon>Eukaryota</taxon>
        <taxon>Viridiplantae</taxon>
        <taxon>Streptophyta</taxon>
        <taxon>Embryophyta</taxon>
        <taxon>Tracheophyta</taxon>
        <taxon>Spermatophyta</taxon>
        <taxon>Magnoliopsida</taxon>
        <taxon>eudicotyledons</taxon>
        <taxon>Gunneridae</taxon>
        <taxon>Pentapetalae</taxon>
        <taxon>rosids</taxon>
        <taxon>Vitales</taxon>
        <taxon>Vitaceae</taxon>
        <taxon>Viteae</taxon>
        <taxon>Vitis</taxon>
    </lineage>
</organism>
<evidence type="ECO:0000256" key="13">
    <source>
        <dbReference type="SAM" id="Phobius"/>
    </source>
</evidence>
<dbReference type="InterPro" id="IPR006153">
    <property type="entry name" value="Cation/H_exchanger_TM"/>
</dbReference>
<comment type="catalytic activity">
    <reaction evidence="11">
        <text>Na(+)(in) + H(+)(out) = Na(+)(out) + H(+)(in)</text>
        <dbReference type="Rhea" id="RHEA:29419"/>
        <dbReference type="ChEBI" id="CHEBI:15378"/>
        <dbReference type="ChEBI" id="CHEBI:29101"/>
    </reaction>
</comment>
<gene>
    <name evidence="15" type="ORF">PVL29_005786</name>
</gene>